<feature type="domain" description="Mce/MlaD" evidence="1">
    <location>
        <begin position="36"/>
        <end position="114"/>
    </location>
</feature>
<dbReference type="AlphaFoldDB" id="A0A1Y5TXP2"/>
<dbReference type="EMBL" id="FWFZ01000039">
    <property type="protein sequence ID" value="SLN76028.1"/>
    <property type="molecule type" value="Genomic_DNA"/>
</dbReference>
<sequence length="150" mass="15675">MRENPTEVIAGGAVLAFALAFLFYMTQATGLTTRSDGYELVANFRSAEGISVGTDVRMAGVKVGTVTSLDLNLDTYRADMTISVRDGVLVPDDSSLAVASEGLLGGSFMEIVPGGSFDYFAEGAMFEDTQGAVSLITLLLRYVGGSGDPP</sequence>
<gene>
    <name evidence="2" type="ORF">ROA7023_04086</name>
</gene>
<dbReference type="PANTHER" id="PTHR33371:SF4">
    <property type="entry name" value="INTERMEMBRANE PHOSPHOLIPID TRANSPORT SYSTEM BINDING PROTEIN MLAD"/>
    <property type="match status" value="1"/>
</dbReference>
<dbReference type="OrthoDB" id="7164001at2"/>
<protein>
    <submittedName>
        <fullName evidence="2">Mce related protein</fullName>
    </submittedName>
</protein>
<evidence type="ECO:0000313" key="3">
    <source>
        <dbReference type="Proteomes" id="UP000193900"/>
    </source>
</evidence>
<evidence type="ECO:0000313" key="2">
    <source>
        <dbReference type="EMBL" id="SLN76028.1"/>
    </source>
</evidence>
<dbReference type="Pfam" id="PF02470">
    <property type="entry name" value="MlaD"/>
    <property type="match status" value="1"/>
</dbReference>
<dbReference type="PANTHER" id="PTHR33371">
    <property type="entry name" value="INTERMEMBRANE PHOSPHOLIPID TRANSPORT SYSTEM BINDING PROTEIN MLAD-RELATED"/>
    <property type="match status" value="1"/>
</dbReference>
<evidence type="ECO:0000259" key="1">
    <source>
        <dbReference type="Pfam" id="PF02470"/>
    </source>
</evidence>
<dbReference type="Proteomes" id="UP000193900">
    <property type="component" value="Unassembled WGS sequence"/>
</dbReference>
<dbReference type="RefSeq" id="WP_085880796.1">
    <property type="nucleotide sequence ID" value="NZ_FWFZ01000039.1"/>
</dbReference>
<reference evidence="2 3" key="1">
    <citation type="submission" date="2017-03" db="EMBL/GenBank/DDBJ databases">
        <authorList>
            <person name="Afonso C.L."/>
            <person name="Miller P.J."/>
            <person name="Scott M.A."/>
            <person name="Spackman E."/>
            <person name="Goraichik I."/>
            <person name="Dimitrov K.M."/>
            <person name="Suarez D.L."/>
            <person name="Swayne D.E."/>
        </authorList>
    </citation>
    <scope>NUCLEOTIDE SEQUENCE [LARGE SCALE GENOMIC DNA]</scope>
    <source>
        <strain evidence="2 3">CECT 7023</strain>
    </source>
</reference>
<dbReference type="InterPro" id="IPR052336">
    <property type="entry name" value="MlaD_Phospholipid_Transporter"/>
</dbReference>
<proteinExistence type="predicted"/>
<keyword evidence="3" id="KW-1185">Reference proteome</keyword>
<accession>A0A1Y5TXP2</accession>
<name>A0A1Y5TXP2_9RHOB</name>
<organism evidence="2 3">
    <name type="scientific">Roseisalinus antarcticus</name>
    <dbReference type="NCBI Taxonomy" id="254357"/>
    <lineage>
        <taxon>Bacteria</taxon>
        <taxon>Pseudomonadati</taxon>
        <taxon>Pseudomonadota</taxon>
        <taxon>Alphaproteobacteria</taxon>
        <taxon>Rhodobacterales</taxon>
        <taxon>Roseobacteraceae</taxon>
        <taxon>Roseisalinus</taxon>
    </lineage>
</organism>
<dbReference type="InterPro" id="IPR003399">
    <property type="entry name" value="Mce/MlaD"/>
</dbReference>